<dbReference type="InterPro" id="IPR011051">
    <property type="entry name" value="RmlC_Cupin_sf"/>
</dbReference>
<keyword evidence="5" id="KW-1185">Reference proteome</keyword>
<dbReference type="Gene3D" id="2.60.120.10">
    <property type="entry name" value="Jelly Rolls"/>
    <property type="match status" value="1"/>
</dbReference>
<dbReference type="RefSeq" id="WP_379954904.1">
    <property type="nucleotide sequence ID" value="NZ_JAUYVI010000002.1"/>
</dbReference>
<organism evidence="4 5">
    <name type="scientific">Dongia sedimenti</name>
    <dbReference type="NCBI Taxonomy" id="3064282"/>
    <lineage>
        <taxon>Bacteria</taxon>
        <taxon>Pseudomonadati</taxon>
        <taxon>Pseudomonadota</taxon>
        <taxon>Alphaproteobacteria</taxon>
        <taxon>Rhodospirillales</taxon>
        <taxon>Dongiaceae</taxon>
        <taxon>Dongia</taxon>
    </lineage>
</organism>
<comment type="caution">
    <text evidence="4">The sequence shown here is derived from an EMBL/GenBank/DDBJ whole genome shotgun (WGS) entry which is preliminary data.</text>
</comment>
<proteinExistence type="predicted"/>
<feature type="domain" description="HTH cro/C1-type" evidence="3">
    <location>
        <begin position="57"/>
        <end position="111"/>
    </location>
</feature>
<dbReference type="SUPFAM" id="SSF51182">
    <property type="entry name" value="RmlC-like cupins"/>
    <property type="match status" value="1"/>
</dbReference>
<dbReference type="CDD" id="cd02209">
    <property type="entry name" value="cupin_XRE_C"/>
    <property type="match status" value="1"/>
</dbReference>
<dbReference type="Proteomes" id="UP001230156">
    <property type="component" value="Unassembled WGS sequence"/>
</dbReference>
<dbReference type="EMBL" id="JAUYVI010000002">
    <property type="protein sequence ID" value="MDQ7247502.1"/>
    <property type="molecule type" value="Genomic_DNA"/>
</dbReference>
<name>A0ABU0YIG6_9PROT</name>
<reference evidence="5" key="1">
    <citation type="submission" date="2023-08" db="EMBL/GenBank/DDBJ databases">
        <title>Rhodospirillaceae gen. nov., a novel taxon isolated from the Yangtze River Yuezi River estuary sludge.</title>
        <authorList>
            <person name="Ruan L."/>
        </authorList>
    </citation>
    <scope>NUCLEOTIDE SEQUENCE [LARGE SCALE GENOMIC DNA]</scope>
    <source>
        <strain evidence="5">R-7</strain>
    </source>
</reference>
<feature type="region of interest" description="Disordered" evidence="2">
    <location>
        <begin position="1"/>
        <end position="28"/>
    </location>
</feature>
<dbReference type="InterPro" id="IPR001387">
    <property type="entry name" value="Cro/C1-type_HTH"/>
</dbReference>
<protein>
    <submittedName>
        <fullName evidence="4">XRE family transcriptional regulator</fullName>
    </submittedName>
</protein>
<dbReference type="InterPro" id="IPR010982">
    <property type="entry name" value="Lambda_DNA-bd_dom_sf"/>
</dbReference>
<dbReference type="Gene3D" id="1.10.260.40">
    <property type="entry name" value="lambda repressor-like DNA-binding domains"/>
    <property type="match status" value="1"/>
</dbReference>
<keyword evidence="1" id="KW-0238">DNA-binding</keyword>
<evidence type="ECO:0000259" key="3">
    <source>
        <dbReference type="PROSITE" id="PS50943"/>
    </source>
</evidence>
<feature type="compositionally biased region" description="Basic and acidic residues" evidence="2">
    <location>
        <begin position="1"/>
        <end position="12"/>
    </location>
</feature>
<dbReference type="SUPFAM" id="SSF47413">
    <property type="entry name" value="lambda repressor-like DNA-binding domains"/>
    <property type="match status" value="1"/>
</dbReference>
<evidence type="ECO:0000313" key="4">
    <source>
        <dbReference type="EMBL" id="MDQ7247502.1"/>
    </source>
</evidence>
<evidence type="ECO:0000256" key="2">
    <source>
        <dbReference type="SAM" id="MobiDB-lite"/>
    </source>
</evidence>
<dbReference type="Pfam" id="PF07883">
    <property type="entry name" value="Cupin_2"/>
    <property type="match status" value="1"/>
</dbReference>
<dbReference type="InterPro" id="IPR014710">
    <property type="entry name" value="RmlC-like_jellyroll"/>
</dbReference>
<gene>
    <name evidence="4" type="ORF">Q8A70_07475</name>
</gene>
<evidence type="ECO:0000313" key="5">
    <source>
        <dbReference type="Proteomes" id="UP001230156"/>
    </source>
</evidence>
<sequence>MSDKPKKREPLRRSPPVRRNKGVSEASKRAAAKLDFQDPHHVSAQRNSLELAIGHEVRDFRRKLNMTVAELATMAGMSTGMLSKIENGQTSPSLATLQELSKALQVPVTAFFRKFEEEKDATYVKAGQGLTIERRGTRAGHQYQLLGHSLSRDLSVEPYLITLTKDSDVFPVFQHDGIEFIYMLEGEVGYRHGDRVYSLTPGDSLFFDSDVPHGPEQLRKLPIRFLSIITYTRAERG</sequence>
<dbReference type="PROSITE" id="PS50943">
    <property type="entry name" value="HTH_CROC1"/>
    <property type="match status" value="1"/>
</dbReference>
<dbReference type="CDD" id="cd00093">
    <property type="entry name" value="HTH_XRE"/>
    <property type="match status" value="1"/>
</dbReference>
<dbReference type="InterPro" id="IPR050807">
    <property type="entry name" value="TransReg_Diox_bact_type"/>
</dbReference>
<accession>A0ABU0YIG6</accession>
<dbReference type="PANTHER" id="PTHR46797">
    <property type="entry name" value="HTH-TYPE TRANSCRIPTIONAL REGULATOR"/>
    <property type="match status" value="1"/>
</dbReference>
<dbReference type="PANTHER" id="PTHR46797:SF19">
    <property type="entry name" value="BLL2473 PROTEIN"/>
    <property type="match status" value="1"/>
</dbReference>
<dbReference type="Pfam" id="PF01381">
    <property type="entry name" value="HTH_3"/>
    <property type="match status" value="1"/>
</dbReference>
<dbReference type="InterPro" id="IPR013096">
    <property type="entry name" value="Cupin_2"/>
</dbReference>
<dbReference type="SMART" id="SM00530">
    <property type="entry name" value="HTH_XRE"/>
    <property type="match status" value="1"/>
</dbReference>
<evidence type="ECO:0000256" key="1">
    <source>
        <dbReference type="ARBA" id="ARBA00023125"/>
    </source>
</evidence>